<feature type="region of interest" description="Disordered" evidence="1">
    <location>
        <begin position="69"/>
        <end position="93"/>
    </location>
</feature>
<evidence type="ECO:0000313" key="3">
    <source>
        <dbReference type="Proteomes" id="UP000246740"/>
    </source>
</evidence>
<organism evidence="2 3">
    <name type="scientific">Testicularia cyperi</name>
    <dbReference type="NCBI Taxonomy" id="1882483"/>
    <lineage>
        <taxon>Eukaryota</taxon>
        <taxon>Fungi</taxon>
        <taxon>Dikarya</taxon>
        <taxon>Basidiomycota</taxon>
        <taxon>Ustilaginomycotina</taxon>
        <taxon>Ustilaginomycetes</taxon>
        <taxon>Ustilaginales</taxon>
        <taxon>Anthracoideaceae</taxon>
        <taxon>Testicularia</taxon>
    </lineage>
</organism>
<protein>
    <submittedName>
        <fullName evidence="2">Uncharacterized protein</fullName>
    </submittedName>
</protein>
<dbReference type="EMBL" id="KZ819188">
    <property type="protein sequence ID" value="PWZ02685.1"/>
    <property type="molecule type" value="Genomic_DNA"/>
</dbReference>
<proteinExistence type="predicted"/>
<gene>
    <name evidence="2" type="ORF">BCV70DRAFT_203615</name>
</gene>
<evidence type="ECO:0000313" key="2">
    <source>
        <dbReference type="EMBL" id="PWZ02685.1"/>
    </source>
</evidence>
<dbReference type="Proteomes" id="UP000246740">
    <property type="component" value="Unassembled WGS sequence"/>
</dbReference>
<name>A0A317XWN6_9BASI</name>
<evidence type="ECO:0000256" key="1">
    <source>
        <dbReference type="SAM" id="MobiDB-lite"/>
    </source>
</evidence>
<reference evidence="2 3" key="1">
    <citation type="journal article" date="2018" name="Mol. Biol. Evol.">
        <title>Broad Genomic Sampling Reveals a Smut Pathogenic Ancestry of the Fungal Clade Ustilaginomycotina.</title>
        <authorList>
            <person name="Kijpornyongpan T."/>
            <person name="Mondo S.J."/>
            <person name="Barry K."/>
            <person name="Sandor L."/>
            <person name="Lee J."/>
            <person name="Lipzen A."/>
            <person name="Pangilinan J."/>
            <person name="LaButti K."/>
            <person name="Hainaut M."/>
            <person name="Henrissat B."/>
            <person name="Grigoriev I.V."/>
            <person name="Spatafora J.W."/>
            <person name="Aime M.C."/>
        </authorList>
    </citation>
    <scope>NUCLEOTIDE SEQUENCE [LARGE SCALE GENOMIC DNA]</scope>
    <source>
        <strain evidence="2 3">MCA 3645</strain>
    </source>
</reference>
<dbReference type="InParanoid" id="A0A317XWN6"/>
<accession>A0A317XWN6</accession>
<keyword evidence="3" id="KW-1185">Reference proteome</keyword>
<sequence length="151" mass="16886">MLVITPLTRESKPPSTGAVGSQLPWAVSGFRSRGLAMRVTQQHLWVLELDVHMSSQKVPVRVCLSTGQERRAKMPPLRTTHKPRNATPSRRSCACPRTLHSIPASTPSWPRFNHFVKATPSSPESLGQSYHMFCHHALYCHMDVKAVHRSG</sequence>
<dbReference type="AlphaFoldDB" id="A0A317XWN6"/>